<gene>
    <name evidence="2" type="ORF">GCK32_016837</name>
</gene>
<feature type="signal peptide" evidence="1">
    <location>
        <begin position="1"/>
        <end position="15"/>
    </location>
</feature>
<organism evidence="2 3">
    <name type="scientific">Trichostrongylus colubriformis</name>
    <name type="common">Black scour worm</name>
    <dbReference type="NCBI Taxonomy" id="6319"/>
    <lineage>
        <taxon>Eukaryota</taxon>
        <taxon>Metazoa</taxon>
        <taxon>Ecdysozoa</taxon>
        <taxon>Nematoda</taxon>
        <taxon>Chromadorea</taxon>
        <taxon>Rhabditida</taxon>
        <taxon>Rhabditina</taxon>
        <taxon>Rhabditomorpha</taxon>
        <taxon>Strongyloidea</taxon>
        <taxon>Trichostrongylidae</taxon>
        <taxon>Trichostrongylus</taxon>
    </lineage>
</organism>
<sequence>MMLMIVLCFIVPAHSFSRNQTPTTPAPTNVKTDGPVDECVRSCSRGCSERGIAPTDMNTKGPADADDRLDDLARLIYGNNVSMIQHVFSQIILSRIVAKQRPSNGKDRCNIRKVERESFTTKLRMPLCFWHGLSGAGQQQGKSWLKSGLGWEIQAEVAQEMNTLPSP</sequence>
<accession>A0AAN8IS53</accession>
<evidence type="ECO:0000313" key="2">
    <source>
        <dbReference type="EMBL" id="KAK5981273.1"/>
    </source>
</evidence>
<dbReference type="Proteomes" id="UP001331761">
    <property type="component" value="Unassembled WGS sequence"/>
</dbReference>
<feature type="chain" id="PRO_5042931204" evidence="1">
    <location>
        <begin position="16"/>
        <end position="167"/>
    </location>
</feature>
<name>A0AAN8IS53_TRICO</name>
<evidence type="ECO:0000256" key="1">
    <source>
        <dbReference type="SAM" id="SignalP"/>
    </source>
</evidence>
<proteinExistence type="predicted"/>
<comment type="caution">
    <text evidence="2">The sequence shown here is derived from an EMBL/GenBank/DDBJ whole genome shotgun (WGS) entry which is preliminary data.</text>
</comment>
<keyword evidence="1" id="KW-0732">Signal</keyword>
<dbReference type="AlphaFoldDB" id="A0AAN8IS53"/>
<protein>
    <submittedName>
        <fullName evidence="2">Uncharacterized protein</fullName>
    </submittedName>
</protein>
<keyword evidence="3" id="KW-1185">Reference proteome</keyword>
<reference evidence="2 3" key="1">
    <citation type="submission" date="2019-10" db="EMBL/GenBank/DDBJ databases">
        <title>Assembly and Annotation for the nematode Trichostrongylus colubriformis.</title>
        <authorList>
            <person name="Martin J."/>
        </authorList>
    </citation>
    <scope>NUCLEOTIDE SEQUENCE [LARGE SCALE GENOMIC DNA]</scope>
    <source>
        <strain evidence="2">G859</strain>
        <tissue evidence="2">Whole worm</tissue>
    </source>
</reference>
<evidence type="ECO:0000313" key="3">
    <source>
        <dbReference type="Proteomes" id="UP001331761"/>
    </source>
</evidence>
<dbReference type="EMBL" id="WIXE01006463">
    <property type="protein sequence ID" value="KAK5981273.1"/>
    <property type="molecule type" value="Genomic_DNA"/>
</dbReference>